<evidence type="ECO:0000256" key="1">
    <source>
        <dbReference type="SAM" id="MobiDB-lite"/>
    </source>
</evidence>
<dbReference type="AlphaFoldDB" id="F3YBG6"/>
<name>F3YBG6_MELPT</name>
<proteinExistence type="predicted"/>
<dbReference type="HOGENOM" id="CLU_2844766_0_0_9"/>
<reference evidence="2 3" key="1">
    <citation type="journal article" date="2011" name="J. Bacteriol.">
        <title>Complete genome sequence of Melissococcus plutonius ATCC 35311.</title>
        <authorList>
            <person name="Okumura K."/>
            <person name="Arai R."/>
            <person name="Okura M."/>
            <person name="Kirikae T."/>
            <person name="Takamatsu D."/>
            <person name="Osaki M."/>
            <person name="Miyoshi-Akiyama T."/>
        </authorList>
    </citation>
    <scope>NUCLEOTIDE SEQUENCE [LARGE SCALE GENOMIC DNA]</scope>
    <source>
        <strain evidence="3">ATCC 35311 / CIP 104052 / LMG 20360 / NCIMB 702443</strain>
    </source>
</reference>
<keyword evidence="3" id="KW-1185">Reference proteome</keyword>
<evidence type="ECO:0000313" key="3">
    <source>
        <dbReference type="Proteomes" id="UP000008456"/>
    </source>
</evidence>
<evidence type="ECO:0000313" key="2">
    <source>
        <dbReference type="EMBL" id="BAK21844.1"/>
    </source>
</evidence>
<feature type="region of interest" description="Disordered" evidence="1">
    <location>
        <begin position="24"/>
        <end position="50"/>
    </location>
</feature>
<dbReference type="KEGG" id="mps:MPTP_1415"/>
<dbReference type="EMBL" id="AP012200">
    <property type="protein sequence ID" value="BAK21844.1"/>
    <property type="molecule type" value="Genomic_DNA"/>
</dbReference>
<dbReference type="Proteomes" id="UP000008456">
    <property type="component" value="Chromosome"/>
</dbReference>
<protein>
    <submittedName>
        <fullName evidence="2">Uncharacterized protein</fullName>
    </submittedName>
</protein>
<organism evidence="2 3">
    <name type="scientific">Melissococcus plutonius (strain ATCC 35311 / DSM 29964 / CIP 104052 / LMG 20360 / NCIMB 702443)</name>
    <dbReference type="NCBI Taxonomy" id="940190"/>
    <lineage>
        <taxon>Bacteria</taxon>
        <taxon>Bacillati</taxon>
        <taxon>Bacillota</taxon>
        <taxon>Bacilli</taxon>
        <taxon>Lactobacillales</taxon>
        <taxon>Enterococcaceae</taxon>
        <taxon>Melissococcus</taxon>
    </lineage>
</organism>
<dbReference type="OrthoDB" id="2365850at2"/>
<sequence length="65" mass="7231">MSGNGLEGLDDQLEKIKETDAYLFDQEEKPEPTKQVLFEGNPSGTSDGNELTMTQRIAQRMAGRN</sequence>
<gene>
    <name evidence="2" type="ordered locus">MPTP_1415</name>
</gene>
<accession>F3YBG6</accession>
<reference key="2">
    <citation type="submission" date="2011-04" db="EMBL/GenBank/DDBJ databases">
        <title>Whole genome sequence of Melissococcus plutonius ATCC 35311.</title>
        <authorList>
            <person name="Okumura K."/>
            <person name="Arai R."/>
            <person name="Osaki M."/>
            <person name="Okura M."/>
            <person name="Kirikae T."/>
            <person name="Takamatsu D."/>
            <person name="Akiyama T."/>
        </authorList>
    </citation>
    <scope>NUCLEOTIDE SEQUENCE</scope>
    <source>
        <strain>ATCC 35311</strain>
    </source>
</reference>
<dbReference type="STRING" id="940190.MPTP_1415"/>